<reference evidence="2" key="1">
    <citation type="journal article" date="2019" name="Int. J. Syst. Evol. Microbiol.">
        <title>The Global Catalogue of Microorganisms (GCM) 10K type strain sequencing project: providing services to taxonomists for standard genome sequencing and annotation.</title>
        <authorList>
            <consortium name="The Broad Institute Genomics Platform"/>
            <consortium name="The Broad Institute Genome Sequencing Center for Infectious Disease"/>
            <person name="Wu L."/>
            <person name="Ma J."/>
        </authorList>
    </citation>
    <scope>NUCLEOTIDE SEQUENCE [LARGE SCALE GENOMIC DNA]</scope>
    <source>
        <strain evidence="2">JCM 17805</strain>
    </source>
</reference>
<name>A0ABP8V5W9_9GAMM</name>
<dbReference type="RefSeq" id="WP_345196914.1">
    <property type="nucleotide sequence ID" value="NZ_BAABFL010000414.1"/>
</dbReference>
<evidence type="ECO:0000313" key="1">
    <source>
        <dbReference type="EMBL" id="GAA4650691.1"/>
    </source>
</evidence>
<evidence type="ECO:0000313" key="2">
    <source>
        <dbReference type="Proteomes" id="UP001500604"/>
    </source>
</evidence>
<accession>A0ABP8V5W9</accession>
<gene>
    <name evidence="1" type="ORF">GCM10023116_29740</name>
</gene>
<keyword evidence="2" id="KW-1185">Reference proteome</keyword>
<dbReference type="EMBL" id="BAABFL010000414">
    <property type="protein sequence ID" value="GAA4650691.1"/>
    <property type="molecule type" value="Genomic_DNA"/>
</dbReference>
<organism evidence="1 2">
    <name type="scientific">Kistimonas scapharcae</name>
    <dbReference type="NCBI Taxonomy" id="1036133"/>
    <lineage>
        <taxon>Bacteria</taxon>
        <taxon>Pseudomonadati</taxon>
        <taxon>Pseudomonadota</taxon>
        <taxon>Gammaproteobacteria</taxon>
        <taxon>Oceanospirillales</taxon>
        <taxon>Endozoicomonadaceae</taxon>
        <taxon>Kistimonas</taxon>
    </lineage>
</organism>
<sequence>MIRDHLKDVQPNIGKIKTIDIVKEHIKELYELKNKKYTYEQLHKAFIKETGRKIKINTFKTYYKLMKIEVLGTKEKG</sequence>
<comment type="caution">
    <text evidence="1">The sequence shown here is derived from an EMBL/GenBank/DDBJ whole genome shotgun (WGS) entry which is preliminary data.</text>
</comment>
<dbReference type="Proteomes" id="UP001500604">
    <property type="component" value="Unassembled WGS sequence"/>
</dbReference>
<protein>
    <submittedName>
        <fullName evidence="1">Uncharacterized protein</fullName>
    </submittedName>
</protein>
<proteinExistence type="predicted"/>